<keyword evidence="1" id="KW-0812">Transmembrane</keyword>
<proteinExistence type="predicted"/>
<gene>
    <name evidence="2" type="ORF">SAMN06265377_0951</name>
</gene>
<organism evidence="2 3">
    <name type="scientific">Flagellimonas pacifica</name>
    <dbReference type="NCBI Taxonomy" id="1247520"/>
    <lineage>
        <taxon>Bacteria</taxon>
        <taxon>Pseudomonadati</taxon>
        <taxon>Bacteroidota</taxon>
        <taxon>Flavobacteriia</taxon>
        <taxon>Flavobacteriales</taxon>
        <taxon>Flavobacteriaceae</taxon>
        <taxon>Flagellimonas</taxon>
    </lineage>
</organism>
<evidence type="ECO:0000313" key="3">
    <source>
        <dbReference type="Proteomes" id="UP000219048"/>
    </source>
</evidence>
<feature type="transmembrane region" description="Helical" evidence="1">
    <location>
        <begin position="12"/>
        <end position="37"/>
    </location>
</feature>
<name>A0A285MDL9_9FLAO</name>
<keyword evidence="3" id="KW-1185">Reference proteome</keyword>
<reference evidence="3" key="1">
    <citation type="submission" date="2017-09" db="EMBL/GenBank/DDBJ databases">
        <authorList>
            <person name="Varghese N."/>
            <person name="Submissions S."/>
        </authorList>
    </citation>
    <scope>NUCLEOTIDE SEQUENCE [LARGE SCALE GENOMIC DNA]</scope>
    <source>
        <strain evidence="3">DSM 25885</strain>
    </source>
</reference>
<evidence type="ECO:0000256" key="1">
    <source>
        <dbReference type="SAM" id="Phobius"/>
    </source>
</evidence>
<protein>
    <submittedName>
        <fullName evidence="2">Uncharacterized protein</fullName>
    </submittedName>
</protein>
<dbReference type="EMBL" id="OBEH01000001">
    <property type="protein sequence ID" value="SNY95284.1"/>
    <property type="molecule type" value="Genomic_DNA"/>
</dbReference>
<dbReference type="RefSeq" id="WP_133067202.1">
    <property type="nucleotide sequence ID" value="NZ_OBEH01000001.1"/>
</dbReference>
<keyword evidence="1" id="KW-0472">Membrane</keyword>
<evidence type="ECO:0000313" key="2">
    <source>
        <dbReference type="EMBL" id="SNY95284.1"/>
    </source>
</evidence>
<accession>A0A285MDL9</accession>
<dbReference type="AlphaFoldDB" id="A0A285MDL9"/>
<keyword evidence="1" id="KW-1133">Transmembrane helix</keyword>
<sequence length="355" mass="41212">MSNSKKTFITTYLNDGITIAISFILIMSIAFFSIGYFGKNVNLSALFYSAGVGFLVSLITTLVYNKYIIKRNQENIKKSIKEVFEESINIDAIASKTSESIESIVDPLKKIVQDNIFTPDNIFHSNNDGNTEFNKDFTNNLYQSETYIFKGVAGKRVAARKAYNENSNKKQILTSFQQLKMIMPHPDSDLIHEIAAKRNHYRSTSLVEASVLIEEIRKDIRYSIINLYHCAIKYGGDFQIVFQKHNSAPFRCEILENYAYITLYTSLGELRKEEEVVLKFKKHSPLFQFFYHVCHHEFEVCKNMNDYISIQKNTDMKKFNNELKRLKIDPIKPDEQKKAKKVLDNLYKNLEFVVK</sequence>
<dbReference type="Proteomes" id="UP000219048">
    <property type="component" value="Unassembled WGS sequence"/>
</dbReference>
<feature type="transmembrane region" description="Helical" evidence="1">
    <location>
        <begin position="43"/>
        <end position="64"/>
    </location>
</feature>